<dbReference type="HOGENOM" id="CLU_051525_0_0_1"/>
<dbReference type="Gene3D" id="1.10.3290.10">
    <property type="entry name" value="Fido-like domain"/>
    <property type="match status" value="1"/>
</dbReference>
<organism evidence="4 5">
    <name type="scientific">Galerina marginata (strain CBS 339.88)</name>
    <dbReference type="NCBI Taxonomy" id="685588"/>
    <lineage>
        <taxon>Eukaryota</taxon>
        <taxon>Fungi</taxon>
        <taxon>Dikarya</taxon>
        <taxon>Basidiomycota</taxon>
        <taxon>Agaricomycotina</taxon>
        <taxon>Agaricomycetes</taxon>
        <taxon>Agaricomycetidae</taxon>
        <taxon>Agaricales</taxon>
        <taxon>Agaricineae</taxon>
        <taxon>Strophariaceae</taxon>
        <taxon>Galerina</taxon>
    </lineage>
</organism>
<dbReference type="InterPro" id="IPR040198">
    <property type="entry name" value="Fido_containing"/>
</dbReference>
<evidence type="ECO:0000313" key="5">
    <source>
        <dbReference type="Proteomes" id="UP000027222"/>
    </source>
</evidence>
<dbReference type="STRING" id="685588.A0A067T429"/>
<dbReference type="InterPro" id="IPR003812">
    <property type="entry name" value="Fido"/>
</dbReference>
<keyword evidence="2" id="KW-0067">ATP-binding</keyword>
<dbReference type="Proteomes" id="UP000027222">
    <property type="component" value="Unassembled WGS sequence"/>
</dbReference>
<reference evidence="5" key="1">
    <citation type="journal article" date="2014" name="Proc. Natl. Acad. Sci. U.S.A.">
        <title>Extensive sampling of basidiomycete genomes demonstrates inadequacy of the white-rot/brown-rot paradigm for wood decay fungi.</title>
        <authorList>
            <person name="Riley R."/>
            <person name="Salamov A.A."/>
            <person name="Brown D.W."/>
            <person name="Nagy L.G."/>
            <person name="Floudas D."/>
            <person name="Held B.W."/>
            <person name="Levasseur A."/>
            <person name="Lombard V."/>
            <person name="Morin E."/>
            <person name="Otillar R."/>
            <person name="Lindquist E.A."/>
            <person name="Sun H."/>
            <person name="LaButti K.M."/>
            <person name="Schmutz J."/>
            <person name="Jabbour D."/>
            <person name="Luo H."/>
            <person name="Baker S.E."/>
            <person name="Pisabarro A.G."/>
            <person name="Walton J.D."/>
            <person name="Blanchette R.A."/>
            <person name="Henrissat B."/>
            <person name="Martin F."/>
            <person name="Cullen D."/>
            <person name="Hibbett D.S."/>
            <person name="Grigoriev I.V."/>
        </authorList>
    </citation>
    <scope>NUCLEOTIDE SEQUENCE [LARGE SCALE GENOMIC DNA]</scope>
    <source>
        <strain evidence="5">CBS 339.88</strain>
    </source>
</reference>
<feature type="active site" evidence="1">
    <location>
        <position position="415"/>
    </location>
</feature>
<evidence type="ECO:0000313" key="4">
    <source>
        <dbReference type="EMBL" id="KDR77082.1"/>
    </source>
</evidence>
<feature type="domain" description="Fido" evidence="3">
    <location>
        <begin position="314"/>
        <end position="468"/>
    </location>
</feature>
<dbReference type="PANTHER" id="PTHR13504">
    <property type="entry name" value="FIDO DOMAIN-CONTAINING PROTEIN DDB_G0283145"/>
    <property type="match status" value="1"/>
</dbReference>
<dbReference type="EMBL" id="KL142377">
    <property type="protein sequence ID" value="KDR77082.1"/>
    <property type="molecule type" value="Genomic_DNA"/>
</dbReference>
<dbReference type="AlphaFoldDB" id="A0A067T429"/>
<evidence type="ECO:0000256" key="2">
    <source>
        <dbReference type="PIRSR" id="PIRSR640198-2"/>
    </source>
</evidence>
<feature type="binding site" evidence="2">
    <location>
        <begin position="419"/>
        <end position="426"/>
    </location>
    <ligand>
        <name>ATP</name>
        <dbReference type="ChEBI" id="CHEBI:30616"/>
    </ligand>
</feature>
<evidence type="ECO:0000256" key="1">
    <source>
        <dbReference type="PIRSR" id="PIRSR640198-1"/>
    </source>
</evidence>
<dbReference type="OrthoDB" id="439046at2759"/>
<keyword evidence="2" id="KW-0547">Nucleotide-binding</keyword>
<dbReference type="PANTHER" id="PTHR13504:SF38">
    <property type="entry name" value="FIDO DOMAIN-CONTAINING PROTEIN"/>
    <property type="match status" value="1"/>
</dbReference>
<protein>
    <recommendedName>
        <fullName evidence="3">Fido domain-containing protein</fullName>
    </recommendedName>
</protein>
<proteinExistence type="predicted"/>
<dbReference type="GO" id="GO:0005524">
    <property type="term" value="F:ATP binding"/>
    <property type="evidence" value="ECO:0007669"/>
    <property type="project" value="UniProtKB-KW"/>
</dbReference>
<evidence type="ECO:0000259" key="3">
    <source>
        <dbReference type="PROSITE" id="PS51459"/>
    </source>
</evidence>
<sequence length="468" mass="52382">MFWTLRREFIISASQFASHSSKNSTGTYGDLGISASSKPFALHEEYQMLALESGYQNGLCFLSRGNLNVDRPQLQHSSVTELPVDALLPNQSSQLKASLTVDSSDGLACAASARLWEHLLEEYRLPYLLLRVADMRMTLGSKVTALSLYEELQMVLEDPHLASWLALSRSSILVEAKRQLFNYKNNPSLSFSPSQRWRSTAGKHTFPYCKLQRAQIDVIRDQWQNIGPSEDVMAKFLNFHCLETNHIEGTMQFDPSAITRLVEVGFYNQAELVDGSSPIAGAVRNRADALSILQDTHKALKEMFTFLKSDPPNLTVESVCRFHAKLMQTSRVLYSDTGSGFRLSYLNIGVTRQTSCVNVTATLHEQGVKIQFCPSDEVEAELDKFCKRFNELVQQPDMDPFASAAWISHVLVTIHPFEDGNGRLSRILASIPLLRNGLPPLCIPAFYKSAYITLLNNASLIVPTFSFP</sequence>
<dbReference type="PROSITE" id="PS51459">
    <property type="entry name" value="FIDO"/>
    <property type="match status" value="1"/>
</dbReference>
<keyword evidence="5" id="KW-1185">Reference proteome</keyword>
<dbReference type="Pfam" id="PF02661">
    <property type="entry name" value="Fic"/>
    <property type="match status" value="1"/>
</dbReference>
<accession>A0A067T429</accession>
<dbReference type="InterPro" id="IPR036597">
    <property type="entry name" value="Fido-like_dom_sf"/>
</dbReference>
<gene>
    <name evidence="4" type="ORF">GALMADRAFT_139105</name>
</gene>
<dbReference type="SUPFAM" id="SSF140931">
    <property type="entry name" value="Fic-like"/>
    <property type="match status" value="1"/>
</dbReference>
<name>A0A067T429_GALM3</name>